<feature type="region of interest" description="Disordered" evidence="1">
    <location>
        <begin position="89"/>
        <end position="117"/>
    </location>
</feature>
<dbReference type="OrthoDB" id="6222486at2759"/>
<dbReference type="Proteomes" id="UP000800200">
    <property type="component" value="Unassembled WGS sequence"/>
</dbReference>
<dbReference type="PANTHER" id="PTHR47204:SF1">
    <property type="entry name" value="RIBONUCLEASE H2 SUBUNIT C"/>
    <property type="match status" value="1"/>
</dbReference>
<sequence>MLAIQQSRKKPQQCTPNLLPARLYHNGPISTSEPYWNPTSSNTSTTTTTTTSTSDDTDSTTPTAYFRGRRLLGTPLSLPSNYEGAILHITDKDLPSSNPNISANGDDERMDDEEERENQRVEVKVAEKVGTFDEVVVWEHGSLVGGSEDCYVRGLDEWVEFAESMHVEEE</sequence>
<reference evidence="2" key="1">
    <citation type="journal article" date="2020" name="Stud. Mycol.">
        <title>101 Dothideomycetes genomes: a test case for predicting lifestyles and emergence of pathogens.</title>
        <authorList>
            <person name="Haridas S."/>
            <person name="Albert R."/>
            <person name="Binder M."/>
            <person name="Bloem J."/>
            <person name="Labutti K."/>
            <person name="Salamov A."/>
            <person name="Andreopoulos B."/>
            <person name="Baker S."/>
            <person name="Barry K."/>
            <person name="Bills G."/>
            <person name="Bluhm B."/>
            <person name="Cannon C."/>
            <person name="Castanera R."/>
            <person name="Culley D."/>
            <person name="Daum C."/>
            <person name="Ezra D."/>
            <person name="Gonzalez J."/>
            <person name="Henrissat B."/>
            <person name="Kuo A."/>
            <person name="Liang C."/>
            <person name="Lipzen A."/>
            <person name="Lutzoni F."/>
            <person name="Magnuson J."/>
            <person name="Mondo S."/>
            <person name="Nolan M."/>
            <person name="Ohm R."/>
            <person name="Pangilinan J."/>
            <person name="Park H.-J."/>
            <person name="Ramirez L."/>
            <person name="Alfaro M."/>
            <person name="Sun H."/>
            <person name="Tritt A."/>
            <person name="Yoshinaga Y."/>
            <person name="Zwiers L.-H."/>
            <person name="Turgeon B."/>
            <person name="Goodwin S."/>
            <person name="Spatafora J."/>
            <person name="Crous P."/>
            <person name="Grigoriev I."/>
        </authorList>
    </citation>
    <scope>NUCLEOTIDE SEQUENCE</scope>
    <source>
        <strain evidence="2">CBS 207.26</strain>
    </source>
</reference>
<protein>
    <submittedName>
        <fullName evidence="2">Ribonuclease H1 small subunit</fullName>
    </submittedName>
</protein>
<feature type="compositionally biased region" description="Low complexity" evidence="1">
    <location>
        <begin position="37"/>
        <end position="63"/>
    </location>
</feature>
<feature type="region of interest" description="Disordered" evidence="1">
    <location>
        <begin position="1"/>
        <end position="64"/>
    </location>
</feature>
<dbReference type="InterPro" id="IPR013924">
    <property type="entry name" value="RNase_H2_suC"/>
</dbReference>
<dbReference type="GO" id="GO:0032299">
    <property type="term" value="C:ribonuclease H2 complex"/>
    <property type="evidence" value="ECO:0007669"/>
    <property type="project" value="InterPro"/>
</dbReference>
<keyword evidence="3" id="KW-1185">Reference proteome</keyword>
<gene>
    <name evidence="2" type="ORF">K469DRAFT_485909</name>
</gene>
<evidence type="ECO:0000256" key="1">
    <source>
        <dbReference type="SAM" id="MobiDB-lite"/>
    </source>
</evidence>
<feature type="non-terminal residue" evidence="2">
    <location>
        <position position="170"/>
    </location>
</feature>
<feature type="compositionally biased region" description="Polar residues" evidence="1">
    <location>
        <begin position="1"/>
        <end position="16"/>
    </location>
</feature>
<dbReference type="PANTHER" id="PTHR47204">
    <property type="entry name" value="OS02G0168900 PROTEIN"/>
    <property type="match status" value="1"/>
</dbReference>
<dbReference type="Gene3D" id="2.40.128.680">
    <property type="match status" value="1"/>
</dbReference>
<dbReference type="AlphaFoldDB" id="A0A6A6DNS7"/>
<dbReference type="GO" id="GO:0006401">
    <property type="term" value="P:RNA catabolic process"/>
    <property type="evidence" value="ECO:0007669"/>
    <property type="project" value="InterPro"/>
</dbReference>
<evidence type="ECO:0000313" key="3">
    <source>
        <dbReference type="Proteomes" id="UP000800200"/>
    </source>
</evidence>
<dbReference type="Pfam" id="PF08615">
    <property type="entry name" value="RNase_H2_suC"/>
    <property type="match status" value="1"/>
</dbReference>
<dbReference type="EMBL" id="ML994660">
    <property type="protein sequence ID" value="KAF2180062.1"/>
    <property type="molecule type" value="Genomic_DNA"/>
</dbReference>
<organism evidence="2 3">
    <name type="scientific">Zopfia rhizophila CBS 207.26</name>
    <dbReference type="NCBI Taxonomy" id="1314779"/>
    <lineage>
        <taxon>Eukaryota</taxon>
        <taxon>Fungi</taxon>
        <taxon>Dikarya</taxon>
        <taxon>Ascomycota</taxon>
        <taxon>Pezizomycotina</taxon>
        <taxon>Dothideomycetes</taxon>
        <taxon>Dothideomycetes incertae sedis</taxon>
        <taxon>Zopfiaceae</taxon>
        <taxon>Zopfia</taxon>
    </lineage>
</organism>
<proteinExistence type="predicted"/>
<accession>A0A6A6DNS7</accession>
<name>A0A6A6DNS7_9PEZI</name>
<dbReference type="CDD" id="cd09271">
    <property type="entry name" value="RNase_H2-C"/>
    <property type="match status" value="1"/>
</dbReference>
<evidence type="ECO:0000313" key="2">
    <source>
        <dbReference type="EMBL" id="KAF2180062.1"/>
    </source>
</evidence>